<reference evidence="1 2" key="1">
    <citation type="submission" date="2024-06" db="EMBL/GenBank/DDBJ databases">
        <title>Genomic Encyclopedia of Type Strains, Phase IV (KMG-IV): sequencing the most valuable type-strain genomes for metagenomic binning, comparative biology and taxonomic classification.</title>
        <authorList>
            <person name="Goeker M."/>
        </authorList>
    </citation>
    <scope>NUCLEOTIDE SEQUENCE [LARGE SCALE GENOMIC DNA]</scope>
    <source>
        <strain evidence="1 2">DSM 105042</strain>
    </source>
</reference>
<gene>
    <name evidence="1" type="ORF">ABID21_003674</name>
</gene>
<dbReference type="RefSeq" id="WP_247245186.1">
    <property type="nucleotide sequence ID" value="NZ_JALJRA010000014.1"/>
</dbReference>
<name>A0ABV2HAH4_9HYPH</name>
<comment type="caution">
    <text evidence="1">The sequence shown here is derived from an EMBL/GenBank/DDBJ whole genome shotgun (WGS) entry which is preliminary data.</text>
</comment>
<proteinExistence type="predicted"/>
<organism evidence="1 2">
    <name type="scientific">Pseudorhizobium tarimense</name>
    <dbReference type="NCBI Taxonomy" id="1079109"/>
    <lineage>
        <taxon>Bacteria</taxon>
        <taxon>Pseudomonadati</taxon>
        <taxon>Pseudomonadota</taxon>
        <taxon>Alphaproteobacteria</taxon>
        <taxon>Hyphomicrobiales</taxon>
        <taxon>Rhizobiaceae</taxon>
        <taxon>Rhizobium/Agrobacterium group</taxon>
        <taxon>Pseudorhizobium</taxon>
    </lineage>
</organism>
<keyword evidence="2" id="KW-1185">Reference proteome</keyword>
<dbReference type="Proteomes" id="UP001549031">
    <property type="component" value="Unassembled WGS sequence"/>
</dbReference>
<evidence type="ECO:0000313" key="1">
    <source>
        <dbReference type="EMBL" id="MET3587549.1"/>
    </source>
</evidence>
<evidence type="ECO:0000313" key="2">
    <source>
        <dbReference type="Proteomes" id="UP001549031"/>
    </source>
</evidence>
<protein>
    <submittedName>
        <fullName evidence="1">Uncharacterized protein</fullName>
    </submittedName>
</protein>
<accession>A0ABV2HAH4</accession>
<dbReference type="EMBL" id="JBEPLJ010000014">
    <property type="protein sequence ID" value="MET3587549.1"/>
    <property type="molecule type" value="Genomic_DNA"/>
</dbReference>
<sequence length="151" mass="17005">MRPHHPDLFRQDTPNPWEGVTVKKPQKAVKGHVERKAVYAFAEKAIEKERGELAAAAVLAFEWLMRPTSIGAGYAAWSGYRGDSAPDKIIFAHRETGERTEHPLEYVEEDGLSRSTRELRLFWRRCHAMARPSSARRAGSCSGTAAVCRRT</sequence>